<evidence type="ECO:0000313" key="2">
    <source>
        <dbReference type="Proteomes" id="UP000824120"/>
    </source>
</evidence>
<dbReference type="Proteomes" id="UP000824120">
    <property type="component" value="Chromosome 7"/>
</dbReference>
<protein>
    <submittedName>
        <fullName evidence="1">Uncharacterized protein</fullName>
    </submittedName>
</protein>
<dbReference type="EMBL" id="JACXVP010000007">
    <property type="protein sequence ID" value="KAG5594325.1"/>
    <property type="molecule type" value="Genomic_DNA"/>
</dbReference>
<dbReference type="AlphaFoldDB" id="A0A9J5Y280"/>
<reference evidence="1 2" key="1">
    <citation type="submission" date="2020-09" db="EMBL/GenBank/DDBJ databases">
        <title>De no assembly of potato wild relative species, Solanum commersonii.</title>
        <authorList>
            <person name="Cho K."/>
        </authorList>
    </citation>
    <scope>NUCLEOTIDE SEQUENCE [LARGE SCALE GENOMIC DNA]</scope>
    <source>
        <strain evidence="1">LZ3.2</strain>
        <tissue evidence="1">Leaf</tissue>
    </source>
</reference>
<sequence>MKWRLASGDLYDKKVECWPVKNFHVRKMQVVEINEDVDMDIGEDEGSKTRIIWACEEISRYPSEKVREARYSGYDER</sequence>
<keyword evidence="2" id="KW-1185">Reference proteome</keyword>
<comment type="caution">
    <text evidence="1">The sequence shown here is derived from an EMBL/GenBank/DDBJ whole genome shotgun (WGS) entry which is preliminary data.</text>
</comment>
<accession>A0A9J5Y280</accession>
<organism evidence="1 2">
    <name type="scientific">Solanum commersonii</name>
    <name type="common">Commerson's wild potato</name>
    <name type="synonym">Commerson's nightshade</name>
    <dbReference type="NCBI Taxonomy" id="4109"/>
    <lineage>
        <taxon>Eukaryota</taxon>
        <taxon>Viridiplantae</taxon>
        <taxon>Streptophyta</taxon>
        <taxon>Embryophyta</taxon>
        <taxon>Tracheophyta</taxon>
        <taxon>Spermatophyta</taxon>
        <taxon>Magnoliopsida</taxon>
        <taxon>eudicotyledons</taxon>
        <taxon>Gunneridae</taxon>
        <taxon>Pentapetalae</taxon>
        <taxon>asterids</taxon>
        <taxon>lamiids</taxon>
        <taxon>Solanales</taxon>
        <taxon>Solanaceae</taxon>
        <taxon>Solanoideae</taxon>
        <taxon>Solaneae</taxon>
        <taxon>Solanum</taxon>
    </lineage>
</organism>
<evidence type="ECO:0000313" key="1">
    <source>
        <dbReference type="EMBL" id="KAG5594325.1"/>
    </source>
</evidence>
<gene>
    <name evidence="1" type="ORF">H5410_035557</name>
</gene>
<proteinExistence type="predicted"/>
<name>A0A9J5Y280_SOLCO</name>